<accession>A0A1V3G8Z7</accession>
<dbReference type="Pfam" id="PF01636">
    <property type="entry name" value="APH"/>
    <property type="match status" value="1"/>
</dbReference>
<organism evidence="2 3">
    <name type="scientific">Fictibacillus arsenicus</name>
    <dbReference type="NCBI Taxonomy" id="255247"/>
    <lineage>
        <taxon>Bacteria</taxon>
        <taxon>Bacillati</taxon>
        <taxon>Bacillota</taxon>
        <taxon>Bacilli</taxon>
        <taxon>Bacillales</taxon>
        <taxon>Fictibacillaceae</taxon>
        <taxon>Fictibacillus</taxon>
    </lineage>
</organism>
<sequence>MKKFNAPWFEETYVLKVKNWINEVLQEEDNLSLLGDISEVKKTDFSLVLLVPVNTGNLYFKATRSSTHHEAAVSRYFHTMYPGKSTGIVRIQETEGWLLMKELGGVPIRQLKDKEIWKAAITEYARLQVSEISNIDGLSGMNVPNRTLSTLKKDIIQHLEGMCDTGLSAEEKDAVMKLHPELLAMCDELEQLVPVHSIDHGDLHSANIQYVNGKIVFLDWGDSSITHPFFSTRVFWNSLYELVDNDPEWLKVIDEFRPFYLKPWTAFAPMEQLERALKISDQLGCVHRAVSWYSYLNPSVADQSEYKKPSQWLQALLEEREFAKTR</sequence>
<comment type="caution">
    <text evidence="2">The sequence shown here is derived from an EMBL/GenBank/DDBJ whole genome shotgun (WGS) entry which is preliminary data.</text>
</comment>
<dbReference type="SUPFAM" id="SSF56112">
    <property type="entry name" value="Protein kinase-like (PK-like)"/>
    <property type="match status" value="1"/>
</dbReference>
<dbReference type="AlphaFoldDB" id="A0A1V3G8Z7"/>
<dbReference type="EMBL" id="MQMF01000002">
    <property type="protein sequence ID" value="OOE12446.1"/>
    <property type="molecule type" value="Genomic_DNA"/>
</dbReference>
<reference evidence="2 3" key="1">
    <citation type="submission" date="2016-11" db="EMBL/GenBank/DDBJ databases">
        <authorList>
            <person name="Jaros S."/>
            <person name="Januszkiewicz K."/>
            <person name="Wedrychowicz H."/>
        </authorList>
    </citation>
    <scope>NUCLEOTIDE SEQUENCE [LARGE SCALE GENOMIC DNA]</scope>
    <source>
        <strain evidence="2 3">Con a/3</strain>
    </source>
</reference>
<dbReference type="Gene3D" id="3.90.1200.10">
    <property type="match status" value="1"/>
</dbReference>
<dbReference type="InterPro" id="IPR011009">
    <property type="entry name" value="Kinase-like_dom_sf"/>
</dbReference>
<dbReference type="InterPro" id="IPR002575">
    <property type="entry name" value="Aminoglycoside_PTrfase"/>
</dbReference>
<dbReference type="OrthoDB" id="101887at2"/>
<evidence type="ECO:0000313" key="2">
    <source>
        <dbReference type="EMBL" id="OOE12446.1"/>
    </source>
</evidence>
<dbReference type="RefSeq" id="WP_077362298.1">
    <property type="nucleotide sequence ID" value="NZ_MQMF01000002.1"/>
</dbReference>
<proteinExistence type="predicted"/>
<dbReference type="Proteomes" id="UP000188597">
    <property type="component" value="Unassembled WGS sequence"/>
</dbReference>
<evidence type="ECO:0000313" key="3">
    <source>
        <dbReference type="Proteomes" id="UP000188597"/>
    </source>
</evidence>
<evidence type="ECO:0000259" key="1">
    <source>
        <dbReference type="Pfam" id="PF01636"/>
    </source>
</evidence>
<name>A0A1V3G8Z7_9BACL</name>
<gene>
    <name evidence="2" type="ORF">UN64_10135</name>
</gene>
<protein>
    <recommendedName>
        <fullName evidence="1">Aminoglycoside phosphotransferase domain-containing protein</fullName>
    </recommendedName>
</protein>
<feature type="domain" description="Aminoglycoside phosphotransferase" evidence="1">
    <location>
        <begin position="96"/>
        <end position="230"/>
    </location>
</feature>